<sequence>MKRILPILVCLLISFSSKATPPHFYPADNSLFRYTGRIDFSNEKLPRFWASGVYIEAAFEGKSCEIQLNDEMLYGKYHNYITVVIDDEQPQRIKLTGKTNALTITAKTNKKTHKILICKTTESGIGYLEFLGLKCEKLLPLAPAPSRKIEFIGNSITCGMGSDESVIKCDKGEWYDQHNAYLSYGAITARSLNAQWQLSSVSGIGLIHSCCNLTIKMPQVFDKIYMREDSIKWNFKNYVPDVVTVCLGQNDGIQDSATFCSAYVKFITQLRSHYPKATIVCLTSPMADEKLVAVLKNQLTSIVAAVKKSGDENIDSYFFSKRYHNGCGDHPDLEDHLQIANELTAYLKKLKKW</sequence>
<evidence type="ECO:0000259" key="3">
    <source>
        <dbReference type="Pfam" id="PF17996"/>
    </source>
</evidence>
<dbReference type="InterPro" id="IPR037461">
    <property type="entry name" value="CtCE2-like_dom"/>
</dbReference>
<reference evidence="4" key="1">
    <citation type="submission" date="2012-02" db="EMBL/GenBank/DDBJ databases">
        <title>The complete genome of Solitalea canadensis DSM 3403.</title>
        <authorList>
            <consortium name="US DOE Joint Genome Institute (JGI-PGF)"/>
            <person name="Lucas S."/>
            <person name="Copeland A."/>
            <person name="Lapidus A."/>
            <person name="Glavina del Rio T."/>
            <person name="Dalin E."/>
            <person name="Tice H."/>
            <person name="Bruce D."/>
            <person name="Goodwin L."/>
            <person name="Pitluck S."/>
            <person name="Peters L."/>
            <person name="Ovchinnikova G."/>
            <person name="Lu M."/>
            <person name="Kyrpides N."/>
            <person name="Mavromatis K."/>
            <person name="Ivanova N."/>
            <person name="Brettin T."/>
            <person name="Detter J.C."/>
            <person name="Han C."/>
            <person name="Larimer F."/>
            <person name="Land M."/>
            <person name="Hauser L."/>
            <person name="Markowitz V."/>
            <person name="Cheng J.-F."/>
            <person name="Hugenholtz P."/>
            <person name="Woyke T."/>
            <person name="Wu D."/>
            <person name="Spring S."/>
            <person name="Schroeder M."/>
            <person name="Kopitz M."/>
            <person name="Brambilla E."/>
            <person name="Klenk H.-P."/>
            <person name="Eisen J.A."/>
        </authorList>
    </citation>
    <scope>NUCLEOTIDE SEQUENCE</scope>
    <source>
        <strain evidence="4">DSM 3403</strain>
    </source>
</reference>
<dbReference type="InterPro" id="IPR013830">
    <property type="entry name" value="SGNH_hydro"/>
</dbReference>
<dbReference type="Pfam" id="PF13472">
    <property type="entry name" value="Lipase_GDSL_2"/>
    <property type="match status" value="1"/>
</dbReference>
<name>H8KUQ3_SOLCM</name>
<feature type="chain" id="PRO_5003613214" evidence="1">
    <location>
        <begin position="20"/>
        <end position="353"/>
    </location>
</feature>
<gene>
    <name evidence="4" type="ordered locus">Solca_2502</name>
</gene>
<keyword evidence="4" id="KW-0378">Hydrolase</keyword>
<feature type="domain" description="SGNH hydrolase-type esterase" evidence="2">
    <location>
        <begin position="151"/>
        <end position="307"/>
    </location>
</feature>
<dbReference type="KEGG" id="scn:Solca_2502"/>
<dbReference type="STRING" id="929556.Solca_2502"/>
<dbReference type="SUPFAM" id="SSF52266">
    <property type="entry name" value="SGNH hydrolase"/>
    <property type="match status" value="1"/>
</dbReference>
<dbReference type="Gene3D" id="3.40.50.1110">
    <property type="entry name" value="SGNH hydrolase"/>
    <property type="match status" value="1"/>
</dbReference>
<keyword evidence="1" id="KW-0732">Signal</keyword>
<dbReference type="Gene3D" id="2.60.120.260">
    <property type="entry name" value="Galactose-binding domain-like"/>
    <property type="match status" value="1"/>
</dbReference>
<dbReference type="HOGENOM" id="CLU_042506_2_1_10"/>
<dbReference type="Proteomes" id="UP000007590">
    <property type="component" value="Chromosome"/>
</dbReference>
<dbReference type="eggNOG" id="COG2755">
    <property type="taxonomic scope" value="Bacteria"/>
</dbReference>
<dbReference type="EMBL" id="CP003349">
    <property type="protein sequence ID" value="AFD07537.1"/>
    <property type="molecule type" value="Genomic_DNA"/>
</dbReference>
<organism evidence="4 5">
    <name type="scientific">Solitalea canadensis (strain ATCC 29591 / DSM 3403 / JCM 21819 / LMG 8368 / NBRC 15130 / NCIMB 12057 / USAM 9D)</name>
    <name type="common">Flexibacter canadensis</name>
    <dbReference type="NCBI Taxonomy" id="929556"/>
    <lineage>
        <taxon>Bacteria</taxon>
        <taxon>Pseudomonadati</taxon>
        <taxon>Bacteroidota</taxon>
        <taxon>Sphingobacteriia</taxon>
        <taxon>Sphingobacteriales</taxon>
        <taxon>Sphingobacteriaceae</taxon>
        <taxon>Solitalea</taxon>
    </lineage>
</organism>
<feature type="signal peptide" evidence="1">
    <location>
        <begin position="1"/>
        <end position="19"/>
    </location>
</feature>
<dbReference type="CDD" id="cd01831">
    <property type="entry name" value="Endoglucanase_E_like"/>
    <property type="match status" value="1"/>
</dbReference>
<dbReference type="InterPro" id="IPR036514">
    <property type="entry name" value="SGNH_hydro_sf"/>
</dbReference>
<dbReference type="OrthoDB" id="9801375at2"/>
<dbReference type="GO" id="GO:0052689">
    <property type="term" value="F:carboxylic ester hydrolase activity"/>
    <property type="evidence" value="ECO:0007669"/>
    <property type="project" value="InterPro"/>
</dbReference>
<accession>H8KUQ3</accession>
<protein>
    <submittedName>
        <fullName evidence="4">GDSL-like Lipase/Acylhydrolase</fullName>
    </submittedName>
</protein>
<evidence type="ECO:0000256" key="1">
    <source>
        <dbReference type="SAM" id="SignalP"/>
    </source>
</evidence>
<dbReference type="Pfam" id="PF17996">
    <property type="entry name" value="CE2_N"/>
    <property type="match status" value="1"/>
</dbReference>
<dbReference type="PANTHER" id="PTHR37834">
    <property type="entry name" value="GDSL-LIKE LIPASE/ACYLHYDROLASE DOMAIN PROTEIN (AFU_ORTHOLOGUE AFUA_2G00620)"/>
    <property type="match status" value="1"/>
</dbReference>
<dbReference type="InterPro" id="IPR040794">
    <property type="entry name" value="CE2_N"/>
</dbReference>
<dbReference type="InterPro" id="IPR052762">
    <property type="entry name" value="PCW_deacetylase/CE"/>
</dbReference>
<keyword evidence="5" id="KW-1185">Reference proteome</keyword>
<evidence type="ECO:0000313" key="4">
    <source>
        <dbReference type="EMBL" id="AFD07537.1"/>
    </source>
</evidence>
<dbReference type="AlphaFoldDB" id="H8KUQ3"/>
<evidence type="ECO:0000259" key="2">
    <source>
        <dbReference type="Pfam" id="PF13472"/>
    </source>
</evidence>
<dbReference type="RefSeq" id="WP_014680764.1">
    <property type="nucleotide sequence ID" value="NC_017770.1"/>
</dbReference>
<feature type="domain" description="Carbohydrate esterase 2 N-terminal" evidence="3">
    <location>
        <begin position="34"/>
        <end position="145"/>
    </location>
</feature>
<evidence type="ECO:0000313" key="5">
    <source>
        <dbReference type="Proteomes" id="UP000007590"/>
    </source>
</evidence>
<dbReference type="PANTHER" id="PTHR37834:SF2">
    <property type="entry name" value="ESTERASE, SGNH HYDROLASE-TYPE"/>
    <property type="match status" value="1"/>
</dbReference>
<proteinExistence type="predicted"/>